<dbReference type="EMBL" id="SSTG01000003">
    <property type="protein sequence ID" value="THG55221.1"/>
    <property type="molecule type" value="Genomic_DNA"/>
</dbReference>
<gene>
    <name evidence="1" type="ORF">E5990_00700</name>
</gene>
<reference evidence="1" key="1">
    <citation type="submission" date="2019-04" db="EMBL/GenBank/DDBJ databases">
        <title>Microbes associate with the intestines of laboratory mice.</title>
        <authorList>
            <person name="Navarre W."/>
            <person name="Wong E."/>
            <person name="Huang K.C."/>
            <person name="Tropini C."/>
            <person name="Ng K."/>
            <person name="Yu B."/>
        </authorList>
    </citation>
    <scope>NUCLEOTIDE SEQUENCE</scope>
    <source>
        <strain evidence="1">NM86_A22</strain>
    </source>
</reference>
<dbReference type="Proteomes" id="UP000305401">
    <property type="component" value="Unassembled WGS sequence"/>
</dbReference>
<evidence type="ECO:0000313" key="1">
    <source>
        <dbReference type="EMBL" id="THG55221.1"/>
    </source>
</evidence>
<evidence type="ECO:0000313" key="2">
    <source>
        <dbReference type="Proteomes" id="UP000305401"/>
    </source>
</evidence>
<accession>A0AC61S8B2</accession>
<protein>
    <submittedName>
        <fullName evidence="1">YitT family protein</fullName>
    </submittedName>
</protein>
<keyword evidence="2" id="KW-1185">Reference proteome</keyword>
<comment type="caution">
    <text evidence="1">The sequence shown here is derived from an EMBL/GenBank/DDBJ whole genome shotgun (WGS) entry which is preliminary data.</text>
</comment>
<proteinExistence type="predicted"/>
<organism evidence="1 2">
    <name type="scientific">Muribaculum caecicola</name>
    <dbReference type="NCBI Taxonomy" id="3038144"/>
    <lineage>
        <taxon>Bacteria</taxon>
        <taxon>Pseudomonadati</taxon>
        <taxon>Bacteroidota</taxon>
        <taxon>Bacteroidia</taxon>
        <taxon>Bacteroidales</taxon>
        <taxon>Muribaculaceae</taxon>
        <taxon>Muribaculum</taxon>
    </lineage>
</organism>
<sequence>MRFNSRNIWMSSRDYVLIIFGLCIYAFGFTAFVLPERVVIGGLVGIGSLVYFLTGIPVAITSYSLNLMLLAFAYKLVGTQFVLRTIFGATILNGLIGLMQPLFPEPLIEQQTFMNIIIGSMMCGVGIGIVFTHNGSTGGTDIVAAMVSKHTNVSIGRTMLYVDFLIVSSSYFLFHSIDNIVYGLVVTILAAFMADQVINTNRRAVQFTIISQRWEEIANAINNEAHRGCTVLNGMGWYSRHEVKVLLVMCRKIESVTIFRIVKSVDKDAFITQANVNGVYGQGFDMVKLKMKSVQHTEQSDEQKFANKQP</sequence>
<name>A0AC61S8B2_9BACT</name>